<dbReference type="InterPro" id="IPR050708">
    <property type="entry name" value="T6SS_VgrG/RHS"/>
</dbReference>
<evidence type="ECO:0000259" key="3">
    <source>
        <dbReference type="Pfam" id="PF20148"/>
    </source>
</evidence>
<dbReference type="InterPro" id="IPR056823">
    <property type="entry name" value="TEN-like_YD-shell"/>
</dbReference>
<dbReference type="EMBL" id="AP022870">
    <property type="protein sequence ID" value="BCB77999.1"/>
    <property type="molecule type" value="Genomic_DNA"/>
</dbReference>
<dbReference type="NCBIfam" id="TIGR03696">
    <property type="entry name" value="Rhs_assc_core"/>
    <property type="match status" value="1"/>
</dbReference>
<dbReference type="Pfam" id="PF05593">
    <property type="entry name" value="RHS_repeat"/>
    <property type="match status" value="8"/>
</dbReference>
<keyword evidence="6" id="KW-1185">Reference proteome</keyword>
<keyword evidence="1" id="KW-0677">Repeat</keyword>
<dbReference type="Pfam" id="PF20148">
    <property type="entry name" value="DUF6531"/>
    <property type="match status" value="1"/>
</dbReference>
<dbReference type="InterPro" id="IPR006530">
    <property type="entry name" value="YD"/>
</dbReference>
<organism evidence="5 6">
    <name type="scientific">Phytohabitans flavus</name>
    <dbReference type="NCBI Taxonomy" id="1076124"/>
    <lineage>
        <taxon>Bacteria</taxon>
        <taxon>Bacillati</taxon>
        <taxon>Actinomycetota</taxon>
        <taxon>Actinomycetes</taxon>
        <taxon>Micromonosporales</taxon>
        <taxon>Micromonosporaceae</taxon>
    </lineage>
</organism>
<dbReference type="InterPro" id="IPR031325">
    <property type="entry name" value="RHS_repeat"/>
</dbReference>
<feature type="region of interest" description="Disordered" evidence="2">
    <location>
        <begin position="217"/>
        <end position="241"/>
    </location>
</feature>
<dbReference type="InterPro" id="IPR045351">
    <property type="entry name" value="DUF6531"/>
</dbReference>
<accession>A0A6F8XW21</accession>
<feature type="domain" description="Teneurin-like YD-shell" evidence="4">
    <location>
        <begin position="1111"/>
        <end position="1205"/>
    </location>
</feature>
<dbReference type="InterPro" id="IPR022385">
    <property type="entry name" value="Rhs_assc_core"/>
</dbReference>
<dbReference type="Gene3D" id="2.180.10.10">
    <property type="entry name" value="RHS repeat-associated core"/>
    <property type="match status" value="3"/>
</dbReference>
<dbReference type="PANTHER" id="PTHR32305">
    <property type="match status" value="1"/>
</dbReference>
<name>A0A6F8XW21_9ACTN</name>
<evidence type="ECO:0000313" key="5">
    <source>
        <dbReference type="EMBL" id="BCB77999.1"/>
    </source>
</evidence>
<dbReference type="NCBIfam" id="TIGR01643">
    <property type="entry name" value="YD_repeat_2x"/>
    <property type="match status" value="10"/>
</dbReference>
<reference evidence="5 6" key="2">
    <citation type="submission" date="2020-03" db="EMBL/GenBank/DDBJ databases">
        <authorList>
            <person name="Ichikawa N."/>
            <person name="Kimura A."/>
            <person name="Kitahashi Y."/>
            <person name="Uohara A."/>
        </authorList>
    </citation>
    <scope>NUCLEOTIDE SEQUENCE [LARGE SCALE GENOMIC DNA]</scope>
    <source>
        <strain evidence="5 6">NBRC 107702</strain>
    </source>
</reference>
<evidence type="ECO:0000256" key="1">
    <source>
        <dbReference type="ARBA" id="ARBA00022737"/>
    </source>
</evidence>
<evidence type="ECO:0000256" key="2">
    <source>
        <dbReference type="SAM" id="MobiDB-lite"/>
    </source>
</evidence>
<dbReference type="Pfam" id="PF25023">
    <property type="entry name" value="TEN_YD-shell"/>
    <property type="match status" value="1"/>
</dbReference>
<dbReference type="KEGG" id="pfla:Pflav_044090"/>
<dbReference type="AlphaFoldDB" id="A0A6F8XW21"/>
<evidence type="ECO:0000313" key="6">
    <source>
        <dbReference type="Proteomes" id="UP000502508"/>
    </source>
</evidence>
<evidence type="ECO:0008006" key="7">
    <source>
        <dbReference type="Google" id="ProtNLM"/>
    </source>
</evidence>
<reference evidence="5 6" key="1">
    <citation type="submission" date="2020-03" db="EMBL/GenBank/DDBJ databases">
        <title>Whole genome shotgun sequence of Phytohabitans flavus NBRC 107702.</title>
        <authorList>
            <person name="Komaki H."/>
            <person name="Tamura T."/>
        </authorList>
    </citation>
    <scope>NUCLEOTIDE SEQUENCE [LARGE SCALE GENOMIC DNA]</scope>
    <source>
        <strain evidence="5 6">NBRC 107702</strain>
    </source>
</reference>
<dbReference type="PANTHER" id="PTHR32305:SF15">
    <property type="entry name" value="PROTEIN RHSA-RELATED"/>
    <property type="match status" value="1"/>
</dbReference>
<sequence>MRIYFRRWPFLAVLKAIVLVIVLGTVTFENAPERPQPVALTYPVALRAAHQTTVSVRYGRLPSGWRPASGLATEAAGAAAPFRQCPQVGAATGCGALIEVTGTGAVAVRSDPGQRPYDGLSGATLVGVLNSSPAPVRELSLAADAQLFSFHTGGLCGVHDGAVPGGCPFGGTGFEGPGVTFARLGTDRRSGKVRFHPPLGPGATAYFALAQAPAASVAPAGSPTRAGEGGPPSRTRPMPSCGSTVNCATGVWWEETTDVSIAGRGAPLALTRTYRSDRADQDSRFGQGWVDSYGMSVSTDAGTAKVTEENGASLLFTSDGQGGYRAPPGLPATLIFRPGSGFEFRRYADGIRHLFTESGRLVQQSDAHGNTTHLTYDDDLLTRVTDPAGRTLRFGYLGGRVSTLEVVDRDTDLAARTWRYGYSGGDLTRVTDVRSKRTWTFGYDPGHRMVTARSPRGGIRSVTYDEAHRVKALVDPTGGQTSWSYRGDGAAPSGGTTTMTGPEGDVSVFEYASLELTAVTRGAGSRDAATTRYTYGPGALVSSVTDGNGHTTRYDHDAGTGDLLRLTDARGNTTTYRYDNPGEIAAVVNPLGATTEYRYDNGRLTAMVDAERQAVTYHYDSAAHPGDLKWIKGPDPDKDKQVTTLEYDDWGNVVSSTVYPHLEERATTNYTYDFAGNPTSVVDPLGGETRLTYNAAGQPEQLGAGTKAIRYDGNGNVEQATDHSGNVTRFTYDDADRPVMVIRADGSSTRTGYDRAGRVNLQVDAAGLPTKFTYDALDRVISVTDPLGRITRMGYDRAGNQTSLTDPAGRLTRYGYDEANNLVSVTQSRGDVPGIVYHYDEAGRLDSMDDGTGHTKYSYDRNDRLTGVTNGAGLTVRYTYDGAGNQVGLTYPAGTVRRTYDNADRLTTVTDWGGRTTEFEYDIAGNLTSQKYPNGIVTSYESAITSKLGDATKAEFGYNRDAANRISSATTEFDGQPKTTIAYTYDTLNRVGTGDGGAFGYDSAGNLDAFPDGTEQAFDAAGQLRTTTPADGTAVTYGYDEQGNRASVTTGAGTTDLSYDEANHLTGYGEDIQYTYDGTGQRASATVNGSTSTFAWDHSTSVPLVLTDTANSYLYGPNGQPIAQIGRDGTVRYLHTDAQGSVRMLTDERGGTVETRGYDAFGRPTGPSGGSPLGYAGQYTDQGTGFQYLHARHYDPATGQFLTRDPSPR</sequence>
<protein>
    <recommendedName>
        <fullName evidence="7">Type IV secretion protein Rhs</fullName>
    </recommendedName>
</protein>
<evidence type="ECO:0000259" key="4">
    <source>
        <dbReference type="Pfam" id="PF25023"/>
    </source>
</evidence>
<proteinExistence type="predicted"/>
<gene>
    <name evidence="5" type="ORF">Pflav_044090</name>
</gene>
<dbReference type="Proteomes" id="UP000502508">
    <property type="component" value="Chromosome"/>
</dbReference>
<feature type="domain" description="DUF6531" evidence="3">
    <location>
        <begin position="242"/>
        <end position="316"/>
    </location>
</feature>